<organism evidence="4 5">
    <name type="scientific">Candidatus Accumulibacter phosphatis</name>
    <dbReference type="NCBI Taxonomy" id="327160"/>
    <lineage>
        <taxon>Bacteria</taxon>
        <taxon>Pseudomonadati</taxon>
        <taxon>Pseudomonadota</taxon>
        <taxon>Betaproteobacteria</taxon>
        <taxon>Candidatus Accumulibacter</taxon>
    </lineage>
</organism>
<dbReference type="Pfam" id="PF00216">
    <property type="entry name" value="Bac_DNA_binding"/>
    <property type="match status" value="1"/>
</dbReference>
<dbReference type="SMART" id="SM00411">
    <property type="entry name" value="BHL"/>
    <property type="match status" value="1"/>
</dbReference>
<dbReference type="Gene3D" id="4.10.520.10">
    <property type="entry name" value="IHF-like DNA-binding proteins"/>
    <property type="match status" value="1"/>
</dbReference>
<keyword evidence="5" id="KW-1185">Reference proteome</keyword>
<evidence type="ECO:0000256" key="3">
    <source>
        <dbReference type="RuleBase" id="RU003939"/>
    </source>
</evidence>
<comment type="similarity">
    <text evidence="1 3">Belongs to the bacterial histone-like protein family.</text>
</comment>
<gene>
    <name evidence="4" type="ORF">E4Q23_10830</name>
</gene>
<dbReference type="SUPFAM" id="SSF47729">
    <property type="entry name" value="IHF-like DNA-binding proteins"/>
    <property type="match status" value="1"/>
</dbReference>
<dbReference type="PRINTS" id="PR01727">
    <property type="entry name" value="DNABINDINGHU"/>
</dbReference>
<name>A0ABX1TZD0_9PROT</name>
<dbReference type="EMBL" id="SPMY01000028">
    <property type="protein sequence ID" value="NMQ28204.1"/>
    <property type="molecule type" value="Genomic_DNA"/>
</dbReference>
<dbReference type="Proteomes" id="UP000749010">
    <property type="component" value="Unassembled WGS sequence"/>
</dbReference>
<dbReference type="CDD" id="cd13836">
    <property type="entry name" value="IHF_B"/>
    <property type="match status" value="1"/>
</dbReference>
<dbReference type="InterPro" id="IPR010992">
    <property type="entry name" value="IHF-like_DNA-bd_dom_sf"/>
</dbReference>
<evidence type="ECO:0000313" key="5">
    <source>
        <dbReference type="Proteomes" id="UP000749010"/>
    </source>
</evidence>
<accession>A0ABX1TZD0</accession>
<dbReference type="InterPro" id="IPR000119">
    <property type="entry name" value="Hist_DNA-bd"/>
</dbReference>
<evidence type="ECO:0000256" key="1">
    <source>
        <dbReference type="ARBA" id="ARBA00010529"/>
    </source>
</evidence>
<evidence type="ECO:0000313" key="4">
    <source>
        <dbReference type="EMBL" id="NMQ28204.1"/>
    </source>
</evidence>
<protein>
    <submittedName>
        <fullName evidence="4">Integration host factor subunit beta</fullName>
    </submittedName>
</protein>
<dbReference type="NCBIfam" id="NF001222">
    <property type="entry name" value="PRK00199.1"/>
    <property type="match status" value="1"/>
</dbReference>
<reference evidence="4 5" key="1">
    <citation type="submission" date="2019-03" db="EMBL/GenBank/DDBJ databases">
        <title>Metabolic reconstructions from genomes of highly enriched 'Candidatus Accumulibacter' and 'Candidatus Competibacter' bioreactor populations.</title>
        <authorList>
            <person name="Annavajhala M.K."/>
            <person name="Welles L."/>
            <person name="Abbas B."/>
            <person name="Sorokin D."/>
            <person name="Park H."/>
            <person name="Van Loosdrecht M."/>
            <person name="Chandran K."/>
        </authorList>
    </citation>
    <scope>NUCLEOTIDE SEQUENCE [LARGE SCALE GENOMIC DNA]</scope>
    <source>
        <strain evidence="4 5">SBR_S</strain>
    </source>
</reference>
<proteinExistence type="inferred from homology"/>
<comment type="caution">
    <text evidence="4">The sequence shown here is derived from an EMBL/GenBank/DDBJ whole genome shotgun (WGS) entry which is preliminary data.</text>
</comment>
<dbReference type="PANTHER" id="PTHR33175">
    <property type="entry name" value="DNA-BINDING PROTEIN HU"/>
    <property type="match status" value="1"/>
</dbReference>
<dbReference type="PANTHER" id="PTHR33175:SF5">
    <property type="entry name" value="INTEGRATION HOST FACTOR SUBUNIT BETA"/>
    <property type="match status" value="1"/>
</dbReference>
<evidence type="ECO:0000256" key="2">
    <source>
        <dbReference type="ARBA" id="ARBA00023125"/>
    </source>
</evidence>
<keyword evidence="2" id="KW-0238">DNA-binding</keyword>
<dbReference type="RefSeq" id="WP_169066661.1">
    <property type="nucleotide sequence ID" value="NZ_SPMY01000028.1"/>
</dbReference>
<sequence length="95" mass="10313">MTRSELIAAIASHFPTLTAKDAEIAVKEILGAIEHSLSQGHRVEIRGFGSFALSHRPGRTGRNPKSGEAVAVPAKYVPDFTAGKEMRERVERATE</sequence>